<dbReference type="InterPro" id="IPR013724">
    <property type="entry name" value="GIT_SHD"/>
</dbReference>
<dbReference type="GO" id="GO:0043332">
    <property type="term" value="C:mating projection tip"/>
    <property type="evidence" value="ECO:0007669"/>
    <property type="project" value="TreeGrafter"/>
</dbReference>
<feature type="domain" description="GIT Spa2 homology (SHD)" evidence="4">
    <location>
        <begin position="110"/>
        <end position="140"/>
    </location>
</feature>
<accession>A0A1L0CH85</accession>
<dbReference type="GO" id="GO:0005935">
    <property type="term" value="C:cellular bud neck"/>
    <property type="evidence" value="ECO:0007669"/>
    <property type="project" value="TreeGrafter"/>
</dbReference>
<dbReference type="PANTHER" id="PTHR21601">
    <property type="entry name" value="SPA2 PROTEIN"/>
    <property type="match status" value="1"/>
</dbReference>
<proteinExistence type="predicted"/>
<feature type="compositionally biased region" description="Basic and acidic residues" evidence="3">
    <location>
        <begin position="770"/>
        <end position="786"/>
    </location>
</feature>
<feature type="domain" description="GIT Spa2 homology (SHD)" evidence="4">
    <location>
        <begin position="61"/>
        <end position="91"/>
    </location>
</feature>
<keyword evidence="2" id="KW-0175">Coiled coil</keyword>
<dbReference type="GO" id="GO:0005934">
    <property type="term" value="C:cellular bud tip"/>
    <property type="evidence" value="ECO:0007669"/>
    <property type="project" value="TreeGrafter"/>
</dbReference>
<dbReference type="VEuPathDB" id="FungiDB:HGUI_00309"/>
<dbReference type="GO" id="GO:1902716">
    <property type="term" value="C:cell cortex of growing cell tip"/>
    <property type="evidence" value="ECO:0007669"/>
    <property type="project" value="TreeGrafter"/>
</dbReference>
<keyword evidence="6" id="KW-1185">Reference proteome</keyword>
<feature type="region of interest" description="Disordered" evidence="3">
    <location>
        <begin position="142"/>
        <end position="195"/>
    </location>
</feature>
<name>A0A1L0CH85_9ASCO</name>
<dbReference type="Pfam" id="PF08518">
    <property type="entry name" value="GIT_SHD"/>
    <property type="match status" value="2"/>
</dbReference>
<dbReference type="Pfam" id="PF12205">
    <property type="entry name" value="GIT1_C"/>
    <property type="match status" value="1"/>
</dbReference>
<feature type="region of interest" description="Disordered" evidence="3">
    <location>
        <begin position="757"/>
        <end position="786"/>
    </location>
</feature>
<gene>
    <name evidence="5" type="ORF">HGUI_00309</name>
</gene>
<reference evidence="6" key="1">
    <citation type="submission" date="2016-11" db="EMBL/GenBank/DDBJ databases">
        <authorList>
            <person name="Guldener U."/>
        </authorList>
    </citation>
    <scope>NUCLEOTIDE SEQUENCE [LARGE SCALE GENOMIC DNA]</scope>
</reference>
<feature type="compositionally biased region" description="Basic and acidic residues" evidence="3">
    <location>
        <begin position="147"/>
        <end position="162"/>
    </location>
</feature>
<feature type="compositionally biased region" description="Polar residues" evidence="3">
    <location>
        <begin position="606"/>
        <end position="616"/>
    </location>
</feature>
<evidence type="ECO:0000313" key="6">
    <source>
        <dbReference type="Proteomes" id="UP000183365"/>
    </source>
</evidence>
<organism evidence="5 6">
    <name type="scientific">Hanseniaspora guilliermondii</name>
    <dbReference type="NCBI Taxonomy" id="56406"/>
    <lineage>
        <taxon>Eukaryota</taxon>
        <taxon>Fungi</taxon>
        <taxon>Dikarya</taxon>
        <taxon>Ascomycota</taxon>
        <taxon>Saccharomycotina</taxon>
        <taxon>Saccharomycetes</taxon>
        <taxon>Saccharomycodales</taxon>
        <taxon>Saccharomycodaceae</taxon>
        <taxon>Hanseniaspora</taxon>
    </lineage>
</organism>
<keyword evidence="1" id="KW-0677">Repeat</keyword>
<dbReference type="PANTHER" id="PTHR21601:SF0">
    <property type="entry name" value="PROTEIN SPA2-RELATED"/>
    <property type="match status" value="1"/>
</dbReference>
<feature type="compositionally biased region" description="Polar residues" evidence="3">
    <location>
        <begin position="554"/>
        <end position="564"/>
    </location>
</feature>
<dbReference type="SMART" id="SM00555">
    <property type="entry name" value="GIT"/>
    <property type="match status" value="2"/>
</dbReference>
<dbReference type="InterPro" id="IPR039892">
    <property type="entry name" value="Spa2/Sph1"/>
</dbReference>
<dbReference type="GO" id="GO:0007124">
    <property type="term" value="P:pseudohyphal growth"/>
    <property type="evidence" value="ECO:0007669"/>
    <property type="project" value="TreeGrafter"/>
</dbReference>
<feature type="coiled-coil region" evidence="2">
    <location>
        <begin position="269"/>
        <end position="398"/>
    </location>
</feature>
<evidence type="ECO:0000313" key="5">
    <source>
        <dbReference type="EMBL" id="SGZ38109.1"/>
    </source>
</evidence>
<dbReference type="GO" id="GO:0005826">
    <property type="term" value="C:actomyosin contractile ring"/>
    <property type="evidence" value="ECO:0007669"/>
    <property type="project" value="TreeGrafter"/>
</dbReference>
<evidence type="ECO:0000256" key="2">
    <source>
        <dbReference type="SAM" id="Coils"/>
    </source>
</evidence>
<sequence length="928" mass="105110">MASVSTQNPTKISSSKNTQLSSNDRNAIFHYYMTLNKYYNTNKIENSPGSDRSKSSRAVKARKRLLNLHTYQFFELITDVHDEVERRTNSDQENEYLLPQDDLHLKRNQARQKLANLSMKRFLDLVDDLSFEIRRRQYDLDPQFDDPVEHADESEVVEEKDNVSPTVANNIGSSTTATDNEEPEKSISTKPSVQQVNVKKANMHWSDDEDEHIEPKHEEKNSSFTELELPNGFTKQNVSIANNYKNNETPSLKNPSLEDVSHDERDFALQAANASINKKNDEVEKALQLRIDDLTNTNTSLMTKNNTLIEENTKLKEKLDLEIQNKNHLSKELSNNEEIINHLRSEVESNNKNNDNEQYQTKNYMNIVSDNKQLSIENEDLKQKITDLEIANKLLNTTEGVKTDMFDGNISNFGEEYFSQGIIPIDYVNEFQSKVVEFSKKVQQYNPQQSNKSLFLSAINLSDTVTNIVKSVEMQDSEQLYTEYCILANTSSTHLITTLKYQSKFSAIFPKIIIQNALLEILGSLYQLVYKAGCNMNDGNVQSSPSVKAKRNLTNRSISDISKNSGKEAGSSLDKATNEYNDSPVRPLKITQRMSSLPQVDDLAGATSTNGGSMSATRKHSNTGLFSGMLLTSKEKEHDSEHVPNEFSKKNVKGLSLNLKKDAERLNTGKSTANKSQGIMNRVKAFEESSFNEGNSSKDFVENVSDVSLDSRSHKRTPSKSFQEIDILQKRNSLQSIEDRVSAFGEMKNAKVDKIKSDLRKSIESQPKGESSDHDEKGEERSYALSDGEKDLNDLLHYLENESIEVISTIQSLLTSIKNPKTTIKELNGESEKIMHVVSKVCENAMISVEKNDDLKTIGEYIITSLQDCERRMKSLIETDRGEYPDKAFKQRLAGIAFDIAKNVKKLVKVVEELSLKKEIAHLDQQLL</sequence>
<dbReference type="InterPro" id="IPR022018">
    <property type="entry name" value="GIT1_C"/>
</dbReference>
<feature type="region of interest" description="Disordered" evidence="3">
    <location>
        <begin position="540"/>
        <end position="621"/>
    </location>
</feature>
<feature type="compositionally biased region" description="Polar residues" evidence="3">
    <location>
        <begin position="186"/>
        <end position="195"/>
    </location>
</feature>
<dbReference type="AlphaFoldDB" id="A0A1L0CH85"/>
<dbReference type="GO" id="GO:0005078">
    <property type="term" value="F:MAP-kinase scaffold activity"/>
    <property type="evidence" value="ECO:0007669"/>
    <property type="project" value="TreeGrafter"/>
</dbReference>
<dbReference type="Gene3D" id="1.20.120.330">
    <property type="entry name" value="Nucleotidyltransferases domain 2"/>
    <property type="match status" value="1"/>
</dbReference>
<evidence type="ECO:0000256" key="1">
    <source>
        <dbReference type="ARBA" id="ARBA00022737"/>
    </source>
</evidence>
<dbReference type="GO" id="GO:0036267">
    <property type="term" value="P:invasive filamentous growth"/>
    <property type="evidence" value="ECO:0007669"/>
    <property type="project" value="TreeGrafter"/>
</dbReference>
<evidence type="ECO:0000259" key="4">
    <source>
        <dbReference type="SMART" id="SM00555"/>
    </source>
</evidence>
<protein>
    <recommendedName>
        <fullName evidence="4">GIT Spa2 homology (SHD) domain-containing protein</fullName>
    </recommendedName>
</protein>
<dbReference type="OrthoDB" id="5588096at2759"/>
<dbReference type="GO" id="GO:0007121">
    <property type="term" value="P:bipolar cellular bud site selection"/>
    <property type="evidence" value="ECO:0007669"/>
    <property type="project" value="TreeGrafter"/>
</dbReference>
<dbReference type="EMBL" id="FQNF01000004">
    <property type="protein sequence ID" value="SGZ38109.1"/>
    <property type="molecule type" value="Genomic_DNA"/>
</dbReference>
<evidence type="ECO:0000256" key="3">
    <source>
        <dbReference type="SAM" id="MobiDB-lite"/>
    </source>
</evidence>
<dbReference type="GO" id="GO:0000131">
    <property type="term" value="C:incipient cellular bud site"/>
    <property type="evidence" value="ECO:0007669"/>
    <property type="project" value="TreeGrafter"/>
</dbReference>
<dbReference type="Proteomes" id="UP000183365">
    <property type="component" value="Unassembled WGS sequence"/>
</dbReference>
<feature type="compositionally biased region" description="Polar residues" evidence="3">
    <location>
        <begin position="163"/>
        <end position="178"/>
    </location>
</feature>